<accession>A0ABM7SEX4</accession>
<protein>
    <recommendedName>
        <fullName evidence="3">Terminase large subunit gp17-like C-terminal domain-containing protein</fullName>
    </recommendedName>
</protein>
<gene>
    <name evidence="1" type="ORF">NHP190003_14380</name>
</gene>
<keyword evidence="2" id="KW-1185">Reference proteome</keyword>
<reference evidence="1 2" key="1">
    <citation type="submission" date="2021-07" db="EMBL/GenBank/DDBJ databases">
        <title>Novel Helicobacter sp. Isolated from a dog.</title>
        <authorList>
            <person name="Rimbara E."/>
            <person name="Suzuki M."/>
        </authorList>
    </citation>
    <scope>NUCLEOTIDE SEQUENCE [LARGE SCALE GENOMIC DNA]</scope>
    <source>
        <strain evidence="2">NHP19-003</strain>
    </source>
</reference>
<dbReference type="EMBL" id="AP024814">
    <property type="protein sequence ID" value="BCZ18156.1"/>
    <property type="molecule type" value="Genomic_DNA"/>
</dbReference>
<organism evidence="1 2">
    <name type="scientific">Helicobacter gastrocanis</name>
    <dbReference type="NCBI Taxonomy" id="2849641"/>
    <lineage>
        <taxon>Bacteria</taxon>
        <taxon>Pseudomonadati</taxon>
        <taxon>Campylobacterota</taxon>
        <taxon>Epsilonproteobacteria</taxon>
        <taxon>Campylobacterales</taxon>
        <taxon>Helicobacteraceae</taxon>
        <taxon>Helicobacter</taxon>
    </lineage>
</organism>
<evidence type="ECO:0008006" key="3">
    <source>
        <dbReference type="Google" id="ProtNLM"/>
    </source>
</evidence>
<evidence type="ECO:0000313" key="1">
    <source>
        <dbReference type="EMBL" id="BCZ18156.1"/>
    </source>
</evidence>
<proteinExistence type="predicted"/>
<evidence type="ECO:0000313" key="2">
    <source>
        <dbReference type="Proteomes" id="UP000826775"/>
    </source>
</evidence>
<sequence length="354" mass="40486">MIDFVLQKRLYGGGLNFLGKRPDLIICDDVENGQRIQSKKYREDIYKQFESAVLKLPARKGDYSVLVVGTTLHEECLLLRLENRYNAKSYNFPLVLDFGPKIDGLSPANIDGYDLDSVLLDDSSLDKKEVLMEFLQNKSAFFAEFQNTPTHSKDAILGDFATYENLPEKIDAVFMGIDPALGKDKGDFFAIACVFFCKAQMRYFASVRAYKEKPDKMIGIVLETYSHAHKICPFIKVGIEVVAFQAFFKDQLKKRALELGLSFFRPIELKNTAHKEMRIDSLAPLLADRSLVIEQFSHELVSELETYPKGAHDDCLDALEFAMRLARTRQMVDYRQIKARVKTRFGKPKKGFRL</sequence>
<dbReference type="RefSeq" id="WP_221279399.1">
    <property type="nucleotide sequence ID" value="NZ_AP024814.1"/>
</dbReference>
<dbReference type="Proteomes" id="UP000826775">
    <property type="component" value="Chromosome"/>
</dbReference>
<name>A0ABM7SEX4_9HELI</name>
<dbReference type="Gene3D" id="3.30.420.240">
    <property type="match status" value="1"/>
</dbReference>